<keyword evidence="3" id="KW-1185">Reference proteome</keyword>
<reference evidence="2 3" key="1">
    <citation type="journal article" date="2011" name="Appl. Environ. Microbiol.">
        <title>Methanogenic archaea isolated from Taiwan's Chelungpu fault.</title>
        <authorList>
            <person name="Wu S.Y."/>
            <person name="Lai M.C."/>
        </authorList>
    </citation>
    <scope>NUCLEOTIDE SEQUENCE [LARGE SCALE GENOMIC DNA]</scope>
    <source>
        <strain evidence="2 3">St545Mb</strain>
    </source>
</reference>
<dbReference type="EMBL" id="JTEO01000004">
    <property type="protein sequence ID" value="MCQ6963031.1"/>
    <property type="molecule type" value="Genomic_DNA"/>
</dbReference>
<accession>A0AAE3HAZ1</accession>
<evidence type="ECO:0000313" key="3">
    <source>
        <dbReference type="Proteomes" id="UP001206983"/>
    </source>
</evidence>
<dbReference type="AlphaFoldDB" id="A0AAE3HAZ1"/>
<evidence type="ECO:0000259" key="1">
    <source>
        <dbReference type="Pfam" id="PF08350"/>
    </source>
</evidence>
<dbReference type="Gene3D" id="1.10.10.10">
    <property type="entry name" value="Winged helix-like DNA-binding domain superfamily/Winged helix DNA-binding domain"/>
    <property type="match status" value="1"/>
</dbReference>
<protein>
    <submittedName>
        <fullName evidence="2">Transcriptional regulator</fullName>
    </submittedName>
</protein>
<dbReference type="PIRSF" id="PIRSF006692">
    <property type="entry name" value="TF_HTH_AF0396_prd"/>
    <property type="match status" value="1"/>
</dbReference>
<dbReference type="SUPFAM" id="SSF46785">
    <property type="entry name" value="Winged helix' DNA-binding domain"/>
    <property type="match status" value="1"/>
</dbReference>
<name>A0AAE3HAZ1_9EURY</name>
<dbReference type="InterPro" id="IPR016490">
    <property type="entry name" value="Tscrpt_reg_HTH_AF0396-typ3"/>
</dbReference>
<proteinExistence type="predicted"/>
<dbReference type="Proteomes" id="UP001206983">
    <property type="component" value="Unassembled WGS sequence"/>
</dbReference>
<evidence type="ECO:0000313" key="2">
    <source>
        <dbReference type="EMBL" id="MCQ6963031.1"/>
    </source>
</evidence>
<gene>
    <name evidence="2" type="ORF">PV02_08250</name>
</gene>
<dbReference type="Pfam" id="PF08350">
    <property type="entry name" value="FilR1_middle"/>
    <property type="match status" value="1"/>
</dbReference>
<organism evidence="2 3">
    <name type="scientific">Methanolobus chelungpuianus</name>
    <dbReference type="NCBI Taxonomy" id="502115"/>
    <lineage>
        <taxon>Archaea</taxon>
        <taxon>Methanobacteriati</taxon>
        <taxon>Methanobacteriota</taxon>
        <taxon>Stenosarchaea group</taxon>
        <taxon>Methanomicrobia</taxon>
        <taxon>Methanosarcinales</taxon>
        <taxon>Methanosarcinaceae</taxon>
        <taxon>Methanolobus</taxon>
    </lineage>
</organism>
<dbReference type="InterPro" id="IPR036388">
    <property type="entry name" value="WH-like_DNA-bd_sf"/>
</dbReference>
<sequence length="261" mass="30228">MKKPLLDVVFASDKRKNVLLLLQDGAKEMGNLLSALNTTRTALLPQIRILEEHYLVSHILDRYELTPIGKLLVDSLSSLLAATEVLDEDIDYWGDHKLDFLPPHLLKRIGQLRKCRIVTPSFADVFNLNEEILSTSPISGSHHGFVTFYHPLFPQFFAKMVSNNVNIYMIIPQDVLDRFKAEESMLLKETMKSELFHLFVYPEKPDFIALVYNDYYTFVRLLKNNGEFGNRYIICNSEESHEWAKELYDHYLGKSVQISEI</sequence>
<dbReference type="InterPro" id="IPR036390">
    <property type="entry name" value="WH_DNA-bd_sf"/>
</dbReference>
<feature type="domain" description="Methanogenesis regulatory protein FilR1 middle" evidence="1">
    <location>
        <begin position="128"/>
        <end position="252"/>
    </location>
</feature>
<dbReference type="InterPro" id="IPR013561">
    <property type="entry name" value="FilR1_middle_dom"/>
</dbReference>
<comment type="caution">
    <text evidence="2">The sequence shown here is derived from an EMBL/GenBank/DDBJ whole genome shotgun (WGS) entry which is preliminary data.</text>
</comment>